<gene>
    <name evidence="1" type="ORF">BESB_061750</name>
</gene>
<dbReference type="AlphaFoldDB" id="A0A2A9M9Y8"/>
<dbReference type="EMBL" id="NWUJ01000005">
    <property type="protein sequence ID" value="PFH35288.1"/>
    <property type="molecule type" value="Genomic_DNA"/>
</dbReference>
<sequence length="164" mass="18616">MEAERFFSHNCREELQGHVSCAKVFLEQHVKFGTPYAPGSTDGADPCKTARSLYMKCMQQRKKDGLDGDKVALSMAQFSGPPKPCEMELSMHGNCVGIQLERTQKLGEKYWTQGGEDKCLTTRANYEQCMYRSMRGDTDSGNERWESAELERNIGHLQVRLPNK</sequence>
<organism evidence="1 2">
    <name type="scientific">Besnoitia besnoiti</name>
    <name type="common">Apicomplexan protozoan</name>
    <dbReference type="NCBI Taxonomy" id="94643"/>
    <lineage>
        <taxon>Eukaryota</taxon>
        <taxon>Sar</taxon>
        <taxon>Alveolata</taxon>
        <taxon>Apicomplexa</taxon>
        <taxon>Conoidasida</taxon>
        <taxon>Coccidia</taxon>
        <taxon>Eucoccidiorida</taxon>
        <taxon>Eimeriorina</taxon>
        <taxon>Sarcocystidae</taxon>
        <taxon>Besnoitia</taxon>
    </lineage>
</organism>
<dbReference type="KEGG" id="bbes:BESB_061750"/>
<evidence type="ECO:0000313" key="2">
    <source>
        <dbReference type="Proteomes" id="UP000224006"/>
    </source>
</evidence>
<proteinExistence type="predicted"/>
<accession>A0A2A9M9Y8</accession>
<dbReference type="Proteomes" id="UP000224006">
    <property type="component" value="Chromosome V"/>
</dbReference>
<name>A0A2A9M9Y8_BESBE</name>
<dbReference type="GeneID" id="40311103"/>
<keyword evidence="2" id="KW-1185">Reference proteome</keyword>
<reference evidence="1 2" key="1">
    <citation type="submission" date="2017-09" db="EMBL/GenBank/DDBJ databases">
        <title>Genome sequencing of Besnoitia besnoiti strain Bb-Ger1.</title>
        <authorList>
            <person name="Schares G."/>
            <person name="Venepally P."/>
            <person name="Lorenzi H.A."/>
        </authorList>
    </citation>
    <scope>NUCLEOTIDE SEQUENCE [LARGE SCALE GENOMIC DNA]</scope>
    <source>
        <strain evidence="1 2">Bb-Ger1</strain>
    </source>
</reference>
<evidence type="ECO:0000313" key="1">
    <source>
        <dbReference type="EMBL" id="PFH35288.1"/>
    </source>
</evidence>
<protein>
    <submittedName>
        <fullName evidence="1">Uncharacterized protein</fullName>
    </submittedName>
</protein>
<dbReference type="OrthoDB" id="411529at2759"/>
<dbReference type="RefSeq" id="XP_029219297.1">
    <property type="nucleotide sequence ID" value="XM_029364589.1"/>
</dbReference>
<dbReference type="VEuPathDB" id="ToxoDB:BESB_061750"/>
<comment type="caution">
    <text evidence="1">The sequence shown here is derived from an EMBL/GenBank/DDBJ whole genome shotgun (WGS) entry which is preliminary data.</text>
</comment>